<accession>A0AA51MML4</accession>
<keyword evidence="1" id="KW-0472">Membrane</keyword>
<evidence type="ECO:0000256" key="1">
    <source>
        <dbReference type="SAM" id="Phobius"/>
    </source>
</evidence>
<gene>
    <name evidence="3" type="ORF">RCC75_09130</name>
    <name evidence="4" type="ORF">RCG00_00730</name>
</gene>
<evidence type="ECO:0000313" key="3">
    <source>
        <dbReference type="EMBL" id="MDQ5768689.1"/>
    </source>
</evidence>
<dbReference type="AlphaFoldDB" id="A0AA51MML4"/>
<dbReference type="InterPro" id="IPR021309">
    <property type="entry name" value="YgaP-like_TM"/>
</dbReference>
<dbReference type="Pfam" id="PF11127">
    <property type="entry name" value="YgaP-like_TM"/>
    <property type="match status" value="1"/>
</dbReference>
<evidence type="ECO:0000313" key="4">
    <source>
        <dbReference type="EMBL" id="WML84841.1"/>
    </source>
</evidence>
<feature type="transmembrane region" description="Helical" evidence="1">
    <location>
        <begin position="12"/>
        <end position="27"/>
    </location>
</feature>
<dbReference type="RefSeq" id="WP_308134658.1">
    <property type="nucleotide sequence ID" value="NZ_CP133216.1"/>
</dbReference>
<organism evidence="4">
    <name type="scientific">Thiothrix subterranea</name>
    <dbReference type="NCBI Taxonomy" id="2735563"/>
    <lineage>
        <taxon>Bacteria</taxon>
        <taxon>Pseudomonadati</taxon>
        <taxon>Pseudomonadota</taxon>
        <taxon>Gammaproteobacteria</taxon>
        <taxon>Thiotrichales</taxon>
        <taxon>Thiotrichaceae</taxon>
        <taxon>Thiothrix</taxon>
    </lineage>
</organism>
<name>A0AA51MML4_9GAMM</name>
<proteinExistence type="predicted"/>
<dbReference type="Proteomes" id="UP001223336">
    <property type="component" value="Unassembled WGS sequence"/>
</dbReference>
<evidence type="ECO:0000259" key="2">
    <source>
        <dbReference type="Pfam" id="PF11127"/>
    </source>
</evidence>
<keyword evidence="4" id="KW-0614">Plasmid</keyword>
<reference evidence="4 5" key="1">
    <citation type="submission" date="2023-08" db="EMBL/GenBank/DDBJ databases">
        <title>New molecular markers tilS and rpoB for phylogenetic and monitoring studies of the genus Thiothrix biodiversity.</title>
        <authorList>
            <person name="Ravin N.V."/>
            <person name="Smolyakov D."/>
            <person name="Markov N.D."/>
            <person name="Beletsky A.V."/>
            <person name="Mardanov A.V."/>
            <person name="Rudenko T.S."/>
            <person name="Grabovich M.Y."/>
        </authorList>
    </citation>
    <scope>NUCLEOTIDE SEQUENCE</scope>
    <source>
        <strain evidence="4">DNT52</strain>
        <strain evidence="3 5">H33</strain>
        <plasmid evidence="4">pThsubDNT52_1</plasmid>
    </source>
</reference>
<evidence type="ECO:0000313" key="5">
    <source>
        <dbReference type="Proteomes" id="UP001223336"/>
    </source>
</evidence>
<keyword evidence="5" id="KW-1185">Reference proteome</keyword>
<keyword evidence="1" id="KW-1133">Transmembrane helix</keyword>
<dbReference type="EMBL" id="JAVFKN010000010">
    <property type="protein sequence ID" value="MDQ5768689.1"/>
    <property type="molecule type" value="Genomic_DNA"/>
</dbReference>
<protein>
    <submittedName>
        <fullName evidence="4">DUF2892 domain-containing protein</fullName>
    </submittedName>
</protein>
<feature type="domain" description="Inner membrane protein YgaP-like transmembrane" evidence="2">
    <location>
        <begin position="1"/>
        <end position="61"/>
    </location>
</feature>
<dbReference type="Proteomes" id="UP001229862">
    <property type="component" value="Plasmid pThsubDNT52_1"/>
</dbReference>
<sequence>MTCNVGSIDRTLRIVAGLVILALGFYYKSWWGAVGAVPLLTGLMNWCPAYSLFGISSCAKKS</sequence>
<dbReference type="Gene3D" id="6.10.140.1340">
    <property type="match status" value="1"/>
</dbReference>
<keyword evidence="1" id="KW-0812">Transmembrane</keyword>
<dbReference type="EMBL" id="CP133216">
    <property type="protein sequence ID" value="WML84841.1"/>
    <property type="molecule type" value="Genomic_DNA"/>
</dbReference>
<geneLocation type="plasmid" evidence="4">
    <name>pThsubDNT52_1</name>
</geneLocation>